<dbReference type="AlphaFoldDB" id="A0A6C0D031"/>
<accession>A0A6C0D031</accession>
<name>A0A6C0D031_9ZZZZ</name>
<sequence>MSNNNLETLCYKNIAQSITEMPELLQETLFDHGIISLKKSIKNDIENQTVNEIYDLMPSLVFNIIEDIITSMTVNGAIRKDYYTVYANISPRILRCAINTAELTIQCLEHRYIENAFIKNKNKKNYYL</sequence>
<dbReference type="EMBL" id="MN739515">
    <property type="protein sequence ID" value="QHT09782.1"/>
    <property type="molecule type" value="Genomic_DNA"/>
</dbReference>
<protein>
    <submittedName>
        <fullName evidence="1">Uncharacterized protein</fullName>
    </submittedName>
</protein>
<evidence type="ECO:0000313" key="1">
    <source>
        <dbReference type="EMBL" id="QHT09782.1"/>
    </source>
</evidence>
<reference evidence="1" key="1">
    <citation type="journal article" date="2020" name="Nature">
        <title>Giant virus diversity and host interactions through global metagenomics.</title>
        <authorList>
            <person name="Schulz F."/>
            <person name="Roux S."/>
            <person name="Paez-Espino D."/>
            <person name="Jungbluth S."/>
            <person name="Walsh D.A."/>
            <person name="Denef V.J."/>
            <person name="McMahon K.D."/>
            <person name="Konstantinidis K.T."/>
            <person name="Eloe-Fadrosh E.A."/>
            <person name="Kyrpides N.C."/>
            <person name="Woyke T."/>
        </authorList>
    </citation>
    <scope>NUCLEOTIDE SEQUENCE</scope>
    <source>
        <strain evidence="1">GVMAG-M-3300023174-102</strain>
    </source>
</reference>
<proteinExistence type="predicted"/>
<organism evidence="1">
    <name type="scientific">viral metagenome</name>
    <dbReference type="NCBI Taxonomy" id="1070528"/>
    <lineage>
        <taxon>unclassified sequences</taxon>
        <taxon>metagenomes</taxon>
        <taxon>organismal metagenomes</taxon>
    </lineage>
</organism>